<keyword evidence="6" id="KW-1185">Reference proteome</keyword>
<dbReference type="PANTHER" id="PTHR46128">
    <property type="entry name" value="MITOCHONDRIAL GROUP I INTRON SPLICING FACTOR CCM1"/>
    <property type="match status" value="1"/>
</dbReference>
<gene>
    <name evidence="5" type="ORF">G4B88_030522</name>
</gene>
<keyword evidence="2" id="KW-0677">Repeat</keyword>
<dbReference type="Pfam" id="PF13041">
    <property type="entry name" value="PPR_2"/>
    <property type="match status" value="6"/>
</dbReference>
<feature type="repeat" description="PPR" evidence="3">
    <location>
        <begin position="477"/>
        <end position="511"/>
    </location>
</feature>
<evidence type="ECO:0000259" key="4">
    <source>
        <dbReference type="Pfam" id="PF17177"/>
    </source>
</evidence>
<evidence type="ECO:0000256" key="2">
    <source>
        <dbReference type="ARBA" id="ARBA00022737"/>
    </source>
</evidence>
<dbReference type="InterPro" id="IPR033443">
    <property type="entry name" value="PROP1-like_PPR_dom"/>
</dbReference>
<feature type="repeat" description="PPR" evidence="3">
    <location>
        <begin position="617"/>
        <end position="651"/>
    </location>
</feature>
<feature type="repeat" description="PPR" evidence="3">
    <location>
        <begin position="687"/>
        <end position="721"/>
    </location>
</feature>
<feature type="repeat" description="PPR" evidence="3">
    <location>
        <begin position="722"/>
        <end position="756"/>
    </location>
</feature>
<feature type="repeat" description="PPR" evidence="3">
    <location>
        <begin position="325"/>
        <end position="359"/>
    </location>
</feature>
<accession>A0A7J6FJB0</accession>
<dbReference type="PROSITE" id="PS51375">
    <property type="entry name" value="PPR"/>
    <property type="match status" value="12"/>
</dbReference>
<dbReference type="InterPro" id="IPR050872">
    <property type="entry name" value="PPR_P_subfamily"/>
</dbReference>
<sequence length="842" mass="94606">MTVTRISKTHTTLFKLINPYHYQLLSISNSFTKIISPSPFSTHIPFNNSQHADIAHGLISIFTKSPFSPENPDLKRLAPVLTTNLVETVLNNLKSWKVAHLFFTWVSNQHGFRHNGYTYTAMASILSRARQNAALKALALDFVNSNCSITPGGLGFFLRLLGSLGLVDEANILFDHVKKRGLCVPNGYSYNCLLEVISQASSIDLIEMRFQEMLNAGWEINKYTLTPILGAYSNAGKFENALNIFHQMLERNWVDAHVFSILILSYSKWGEVDKSFEFIERMEDHNLMLNEKTFYVLVNGFVKESRVDKALQLFSKMQKSGFGADVALYDVLIGGLCENKELEKALCLYSEMKERGIRPDVRIVAKLISCCSSEEDMLQLLAEGKEDMDEGAAILLYNSVLKCLINVGLVDKAHNLLRTIMGDKTDSGFIVKKHLEMNIRPITSCFGTVIEGLLKTGKFDMTISLIKDMIQIGCKPDILIYNNLIDKLCNSNRLEESYELLRDMEDLGLEPTEFTHNSLYGCICRRENVAEALELLKRMRQHGHVPWRKYSTLLVKRLCTRRKVVEACNFLHDMLQEGFVPDIITYSAAMDGLVKSKELNRALDLFKDICAQGSCPDVVAYNTLINGLCKAQRISEAENLVNEMVLKGLVPSVVTYNLLIDGWCKVGAIDQAMHCLSTMFDLEREPSVITYTTLIDGLCASGRPDDALKLWEDIKGNECDPNRITFMALICGLSKCNRPDTALVYLRKMEEMEMKPDSFVYTTLLSAFLSNSNMSKAFDIFKEMFDKGIVPDEADKNHSIVKEATLKLLLADDITSSSVKALIAEGKIPSINLSNFGSEGQS</sequence>
<evidence type="ECO:0000313" key="5">
    <source>
        <dbReference type="EMBL" id="KAF4370802.1"/>
    </source>
</evidence>
<dbReference type="AlphaFoldDB" id="A0A7J6FJB0"/>
<comment type="caution">
    <text evidence="5">The sequence shown here is derived from an EMBL/GenBank/DDBJ whole genome shotgun (WGS) entry which is preliminary data.</text>
</comment>
<dbReference type="Gene3D" id="1.25.40.10">
    <property type="entry name" value="Tetratricopeptide repeat domain"/>
    <property type="match status" value="6"/>
</dbReference>
<evidence type="ECO:0000256" key="1">
    <source>
        <dbReference type="ARBA" id="ARBA00007626"/>
    </source>
</evidence>
<reference evidence="5 6" key="1">
    <citation type="journal article" date="2020" name="bioRxiv">
        <title>Sequence and annotation of 42 cannabis genomes reveals extensive copy number variation in cannabinoid synthesis and pathogen resistance genes.</title>
        <authorList>
            <person name="Mckernan K.J."/>
            <person name="Helbert Y."/>
            <person name="Kane L.T."/>
            <person name="Ebling H."/>
            <person name="Zhang L."/>
            <person name="Liu B."/>
            <person name="Eaton Z."/>
            <person name="Mclaughlin S."/>
            <person name="Kingan S."/>
            <person name="Baybayan P."/>
            <person name="Concepcion G."/>
            <person name="Jordan M."/>
            <person name="Riva A."/>
            <person name="Barbazuk W."/>
            <person name="Harkins T."/>
        </authorList>
    </citation>
    <scope>NUCLEOTIDE SEQUENCE [LARGE SCALE GENOMIC DNA]</scope>
    <source>
        <strain evidence="6">cv. Jamaican Lion 4</strain>
        <tissue evidence="5">Leaf</tissue>
    </source>
</reference>
<feature type="repeat" description="PPR" evidence="3">
    <location>
        <begin position="757"/>
        <end position="791"/>
    </location>
</feature>
<dbReference type="Proteomes" id="UP000583929">
    <property type="component" value="Unassembled WGS sequence"/>
</dbReference>
<dbReference type="PANTHER" id="PTHR46128:SF356">
    <property type="entry name" value="PENTACOTRIPEPTIDE-REPEAT REGION OF PRORP DOMAIN-CONTAINING PROTEIN"/>
    <property type="match status" value="1"/>
</dbReference>
<feature type="repeat" description="PPR" evidence="3">
    <location>
        <begin position="512"/>
        <end position="546"/>
    </location>
</feature>
<dbReference type="SUPFAM" id="SSF81901">
    <property type="entry name" value="HCP-like"/>
    <property type="match status" value="1"/>
</dbReference>
<name>A0A7J6FJB0_CANSA</name>
<feature type="repeat" description="PPR" evidence="3">
    <location>
        <begin position="290"/>
        <end position="324"/>
    </location>
</feature>
<protein>
    <recommendedName>
        <fullName evidence="4">PROP1-like PPR domain-containing protein</fullName>
    </recommendedName>
</protein>
<feature type="repeat" description="PPR" evidence="3">
    <location>
        <begin position="652"/>
        <end position="686"/>
    </location>
</feature>
<dbReference type="Pfam" id="PF01535">
    <property type="entry name" value="PPR"/>
    <property type="match status" value="1"/>
</dbReference>
<dbReference type="Pfam" id="PF17177">
    <property type="entry name" value="PPR_long"/>
    <property type="match status" value="1"/>
</dbReference>
<comment type="similarity">
    <text evidence="1">Belongs to the PPR family. P subfamily.</text>
</comment>
<dbReference type="NCBIfam" id="TIGR00756">
    <property type="entry name" value="PPR"/>
    <property type="match status" value="12"/>
</dbReference>
<dbReference type="InterPro" id="IPR011990">
    <property type="entry name" value="TPR-like_helical_dom_sf"/>
</dbReference>
<feature type="repeat" description="PPR" evidence="3">
    <location>
        <begin position="221"/>
        <end position="255"/>
    </location>
</feature>
<dbReference type="EMBL" id="JAATIQ010000202">
    <property type="protein sequence ID" value="KAF4370802.1"/>
    <property type="molecule type" value="Genomic_DNA"/>
</dbReference>
<organism evidence="5 6">
    <name type="scientific">Cannabis sativa</name>
    <name type="common">Hemp</name>
    <name type="synonym">Marijuana</name>
    <dbReference type="NCBI Taxonomy" id="3483"/>
    <lineage>
        <taxon>Eukaryota</taxon>
        <taxon>Viridiplantae</taxon>
        <taxon>Streptophyta</taxon>
        <taxon>Embryophyta</taxon>
        <taxon>Tracheophyta</taxon>
        <taxon>Spermatophyta</taxon>
        <taxon>Magnoliopsida</taxon>
        <taxon>eudicotyledons</taxon>
        <taxon>Gunneridae</taxon>
        <taxon>Pentapetalae</taxon>
        <taxon>rosids</taxon>
        <taxon>fabids</taxon>
        <taxon>Rosales</taxon>
        <taxon>Cannabaceae</taxon>
        <taxon>Cannabis</taxon>
    </lineage>
</organism>
<proteinExistence type="inferred from homology"/>
<evidence type="ECO:0000313" key="6">
    <source>
        <dbReference type="Proteomes" id="UP000583929"/>
    </source>
</evidence>
<feature type="repeat" description="PPR" evidence="3">
    <location>
        <begin position="582"/>
        <end position="616"/>
    </location>
</feature>
<feature type="domain" description="PROP1-like PPR" evidence="4">
    <location>
        <begin position="173"/>
        <end position="318"/>
    </location>
</feature>
<evidence type="ECO:0000256" key="3">
    <source>
        <dbReference type="PROSITE-ProRule" id="PRU00708"/>
    </source>
</evidence>
<feature type="repeat" description="PPR" evidence="3">
    <location>
        <begin position="442"/>
        <end position="476"/>
    </location>
</feature>
<dbReference type="InterPro" id="IPR002885">
    <property type="entry name" value="PPR_rpt"/>
</dbReference>